<organism evidence="7 8">
    <name type="scientific">Sphingomonas metalli</name>
    <dbReference type="NCBI Taxonomy" id="1779358"/>
    <lineage>
        <taxon>Bacteria</taxon>
        <taxon>Pseudomonadati</taxon>
        <taxon>Pseudomonadota</taxon>
        <taxon>Alphaproteobacteria</taxon>
        <taxon>Sphingomonadales</taxon>
        <taxon>Sphingomonadaceae</taxon>
        <taxon>Sphingomonas</taxon>
    </lineage>
</organism>
<dbReference type="GO" id="GO:0009279">
    <property type="term" value="C:cell outer membrane"/>
    <property type="evidence" value="ECO:0007669"/>
    <property type="project" value="UniProtKB-SubCell"/>
</dbReference>
<dbReference type="PANTHER" id="PTHR40980">
    <property type="entry name" value="PLUG DOMAIN-CONTAINING PROTEIN"/>
    <property type="match status" value="1"/>
</dbReference>
<reference evidence="7" key="2">
    <citation type="submission" date="2020-09" db="EMBL/GenBank/DDBJ databases">
        <authorList>
            <person name="Sun Q."/>
            <person name="Zhou Y."/>
        </authorList>
    </citation>
    <scope>NUCLEOTIDE SEQUENCE</scope>
    <source>
        <strain evidence="7">CGMCC 1.15330</strain>
    </source>
</reference>
<reference evidence="7" key="1">
    <citation type="journal article" date="2014" name="Int. J. Syst. Evol. Microbiol.">
        <title>Complete genome sequence of Corynebacterium casei LMG S-19264T (=DSM 44701T), isolated from a smear-ripened cheese.</title>
        <authorList>
            <consortium name="US DOE Joint Genome Institute (JGI-PGF)"/>
            <person name="Walter F."/>
            <person name="Albersmeier A."/>
            <person name="Kalinowski J."/>
            <person name="Ruckert C."/>
        </authorList>
    </citation>
    <scope>NUCLEOTIDE SEQUENCE</scope>
    <source>
        <strain evidence="7">CGMCC 1.15330</strain>
    </source>
</reference>
<name>A0A916X085_9SPHN</name>
<evidence type="ECO:0000259" key="5">
    <source>
        <dbReference type="Pfam" id="PF00593"/>
    </source>
</evidence>
<evidence type="ECO:0000256" key="2">
    <source>
        <dbReference type="ARBA" id="ARBA00023136"/>
    </source>
</evidence>
<dbReference type="Proteomes" id="UP000623067">
    <property type="component" value="Unassembled WGS sequence"/>
</dbReference>
<comment type="subcellular location">
    <subcellularLocation>
        <location evidence="1 4">Cell outer membrane</location>
    </subcellularLocation>
</comment>
<dbReference type="Gene3D" id="2.170.130.10">
    <property type="entry name" value="TonB-dependent receptor, plug domain"/>
    <property type="match status" value="1"/>
</dbReference>
<keyword evidence="4" id="KW-0798">TonB box</keyword>
<keyword evidence="2 4" id="KW-0472">Membrane</keyword>
<protein>
    <submittedName>
        <fullName evidence="7">TonB-dependent receptor</fullName>
    </submittedName>
</protein>
<dbReference type="PANTHER" id="PTHR40980:SF5">
    <property type="entry name" value="TONB-DEPENDENT RECEPTOR"/>
    <property type="match status" value="1"/>
</dbReference>
<feature type="domain" description="TonB-dependent receptor-like beta-barrel" evidence="5">
    <location>
        <begin position="322"/>
        <end position="722"/>
    </location>
</feature>
<dbReference type="EMBL" id="BMIH01000008">
    <property type="protein sequence ID" value="GGB43205.1"/>
    <property type="molecule type" value="Genomic_DNA"/>
</dbReference>
<dbReference type="AlphaFoldDB" id="A0A916X085"/>
<evidence type="ECO:0000256" key="3">
    <source>
        <dbReference type="ARBA" id="ARBA00023237"/>
    </source>
</evidence>
<evidence type="ECO:0000256" key="1">
    <source>
        <dbReference type="ARBA" id="ARBA00004442"/>
    </source>
</evidence>
<keyword evidence="7" id="KW-0675">Receptor</keyword>
<keyword evidence="3" id="KW-0998">Cell outer membrane</keyword>
<dbReference type="SUPFAM" id="SSF56935">
    <property type="entry name" value="Porins"/>
    <property type="match status" value="1"/>
</dbReference>
<dbReference type="Pfam" id="PF00593">
    <property type="entry name" value="TonB_dep_Rec_b-barrel"/>
    <property type="match status" value="1"/>
</dbReference>
<evidence type="ECO:0000259" key="6">
    <source>
        <dbReference type="Pfam" id="PF07715"/>
    </source>
</evidence>
<keyword evidence="8" id="KW-1185">Reference proteome</keyword>
<dbReference type="InterPro" id="IPR012910">
    <property type="entry name" value="Plug_dom"/>
</dbReference>
<accession>A0A916X085</accession>
<proteinExistence type="inferred from homology"/>
<evidence type="ECO:0000313" key="8">
    <source>
        <dbReference type="Proteomes" id="UP000623067"/>
    </source>
</evidence>
<dbReference type="InterPro" id="IPR000531">
    <property type="entry name" value="Beta-barrel_TonB"/>
</dbReference>
<comment type="similarity">
    <text evidence="4">Belongs to the TonB-dependent receptor family.</text>
</comment>
<sequence length="818" mass="90174">MLSTADIARTGEGDIAGALSRVTGLSVVGNGFVYVRGLGDRYSLALLNGSQLPSPEPLRRSIPLDIFPTSVLASALVQKSYSVNYPGEFGGGVINLTTRAVPDKPFLSINVSGSGDTETTGLLGYTYYGSPTDWTGFDNGTRSTPAPLAAALSSGNLIVEGQNFTRRQIQDINASLVNARTTVVQRNGDIPANFAIDVNGGFARDIGDVRIGIIAAAGLSNTWRTRDATQQFSGGFVNGELTPTVDFRAVLTDNRIVANGLLGVGAEFGENRIRWTNLYIRDTIKQTRLARGTDAEGFDGTTPIIDQNTRWFERQLIDTQLVSEFKFDDFGLDFRGSYANSQRESPYERTFRYLFDSNVGDFVNNLGQAGSARVSFSDLNENAYSAGVDLSYKLPTATPITLTAGYAFNDNRRNSVRRDFRFLSADGALPSTVAQERPDYLLSDYNIYTYNILLQETSGQSGAAAYDAGLRVHAGYGQIVASVLPGVSVNIGVRYENGRQFVTPLELSGRPSTSVAQTTIKKEYWLPAGTVTWNLAEDMQFRVNASKTLARPQFRELAFQVYQDPEGDRLFFGNPFLVDTELKNVEARYEWYFGRDQRLTLGGFFKRIDNPIETFAFRSTGQLQTSFANAPSADLYGGEVEVQKYVPLDNIFSGDFFASRRLLLNANYTYTKSKLRVSEGDRITFADGTQFDARDFFRDGAPLTGQSDHLVNFQIGLDNKERVSQQTILVNYASKRVTNRGPAGTPQQPDIVEEPGVRLDFVAREEADFLGKVVEIKFEVRNILGTRFQEFQTAGDRRIDINTYDLGTSFSLGAGVRF</sequence>
<evidence type="ECO:0000313" key="7">
    <source>
        <dbReference type="EMBL" id="GGB43205.1"/>
    </source>
</evidence>
<feature type="domain" description="TonB-dependent receptor plug" evidence="6">
    <location>
        <begin position="3"/>
        <end position="93"/>
    </location>
</feature>
<dbReference type="Gene3D" id="2.40.170.20">
    <property type="entry name" value="TonB-dependent receptor, beta-barrel domain"/>
    <property type="match status" value="1"/>
</dbReference>
<evidence type="ECO:0000256" key="4">
    <source>
        <dbReference type="RuleBase" id="RU003357"/>
    </source>
</evidence>
<dbReference type="InterPro" id="IPR036942">
    <property type="entry name" value="Beta-barrel_TonB_sf"/>
</dbReference>
<gene>
    <name evidence="7" type="ORF">GCM10011380_35850</name>
</gene>
<comment type="caution">
    <text evidence="7">The sequence shown here is derived from an EMBL/GenBank/DDBJ whole genome shotgun (WGS) entry which is preliminary data.</text>
</comment>
<dbReference type="Pfam" id="PF07715">
    <property type="entry name" value="Plug"/>
    <property type="match status" value="1"/>
</dbReference>
<dbReference type="InterPro" id="IPR037066">
    <property type="entry name" value="Plug_dom_sf"/>
</dbReference>